<evidence type="ECO:0000313" key="3">
    <source>
        <dbReference type="Proteomes" id="UP000015441"/>
    </source>
</evidence>
<dbReference type="EMBL" id="CAUH01009019">
    <property type="protein sequence ID" value="CCU83245.1"/>
    <property type="molecule type" value="Genomic_DNA"/>
</dbReference>
<sequence length="116" mass="13308">MRTIFGISLAITGLIHSIKCTDVPYSDLYLPDGTNGFVCQMDIFTIDHVREVAKNAFESFYIGTIFRKFPKLFEDTHLFNEQVEILLSFPIMLSRSFFVNGNVGICPISYYNRHSL</sequence>
<proteinExistence type="predicted"/>
<evidence type="ECO:0000313" key="2">
    <source>
        <dbReference type="EMBL" id="CCU83245.1"/>
    </source>
</evidence>
<name>N1JR76_BLUG1</name>
<dbReference type="InParanoid" id="N1JR76"/>
<dbReference type="AlphaFoldDB" id="N1JR76"/>
<evidence type="ECO:0000256" key="1">
    <source>
        <dbReference type="SAM" id="SignalP"/>
    </source>
</evidence>
<dbReference type="OrthoDB" id="3605109at2759"/>
<organism evidence="2 3">
    <name type="scientific">Blumeria graminis f. sp. hordei (strain DH14)</name>
    <name type="common">Barley powdery mildew</name>
    <name type="synonym">Oidium monilioides f. sp. hordei</name>
    <dbReference type="NCBI Taxonomy" id="546991"/>
    <lineage>
        <taxon>Eukaryota</taxon>
        <taxon>Fungi</taxon>
        <taxon>Dikarya</taxon>
        <taxon>Ascomycota</taxon>
        <taxon>Pezizomycotina</taxon>
        <taxon>Leotiomycetes</taxon>
        <taxon>Erysiphales</taxon>
        <taxon>Erysiphaceae</taxon>
        <taxon>Blumeria</taxon>
        <taxon>Blumeria hordei</taxon>
    </lineage>
</organism>
<accession>N1JR76</accession>
<comment type="caution">
    <text evidence="2">The sequence shown here is derived from an EMBL/GenBank/DDBJ whole genome shotgun (WGS) entry which is preliminary data.</text>
</comment>
<dbReference type="Proteomes" id="UP000015441">
    <property type="component" value="Unassembled WGS sequence"/>
</dbReference>
<protein>
    <submittedName>
        <fullName evidence="2">Putative candidate secreted effector protein</fullName>
    </submittedName>
</protein>
<dbReference type="Gene3D" id="3.10.450.30">
    <property type="entry name" value="Microbial ribonucleases"/>
    <property type="match status" value="1"/>
</dbReference>
<feature type="signal peptide" evidence="1">
    <location>
        <begin position="1"/>
        <end position="20"/>
    </location>
</feature>
<feature type="chain" id="PRO_5004107112" evidence="1">
    <location>
        <begin position="21"/>
        <end position="116"/>
    </location>
</feature>
<keyword evidence="3" id="KW-1185">Reference proteome</keyword>
<keyword evidence="1" id="KW-0732">Signal</keyword>
<gene>
    <name evidence="2" type="ORF">BGHDH14_bghG009020000001001</name>
</gene>
<reference evidence="2 3" key="1">
    <citation type="journal article" date="2010" name="Science">
        <title>Genome expansion and gene loss in powdery mildew fungi reveal tradeoffs in extreme parasitism.</title>
        <authorList>
            <person name="Spanu P.D."/>
            <person name="Abbott J.C."/>
            <person name="Amselem J."/>
            <person name="Burgis T.A."/>
            <person name="Soanes D.M."/>
            <person name="Stueber K."/>
            <person name="Ver Loren van Themaat E."/>
            <person name="Brown J.K.M."/>
            <person name="Butcher S.A."/>
            <person name="Gurr S.J."/>
            <person name="Lebrun M.-H."/>
            <person name="Ridout C.J."/>
            <person name="Schulze-Lefert P."/>
            <person name="Talbot N.J."/>
            <person name="Ahmadinejad N."/>
            <person name="Ametz C."/>
            <person name="Barton G.R."/>
            <person name="Benjdia M."/>
            <person name="Bidzinski P."/>
            <person name="Bindschedler L.V."/>
            <person name="Both M."/>
            <person name="Brewer M.T."/>
            <person name="Cadle-Davidson L."/>
            <person name="Cadle-Davidson M.M."/>
            <person name="Collemare J."/>
            <person name="Cramer R."/>
            <person name="Frenkel O."/>
            <person name="Godfrey D."/>
            <person name="Harriman J."/>
            <person name="Hoede C."/>
            <person name="King B.C."/>
            <person name="Klages S."/>
            <person name="Kleemann J."/>
            <person name="Knoll D."/>
            <person name="Koti P.S."/>
            <person name="Kreplak J."/>
            <person name="Lopez-Ruiz F.J."/>
            <person name="Lu X."/>
            <person name="Maekawa T."/>
            <person name="Mahanil S."/>
            <person name="Micali C."/>
            <person name="Milgroom M.G."/>
            <person name="Montana G."/>
            <person name="Noir S."/>
            <person name="O'Connell R.J."/>
            <person name="Oberhaensli S."/>
            <person name="Parlange F."/>
            <person name="Pedersen C."/>
            <person name="Quesneville H."/>
            <person name="Reinhardt R."/>
            <person name="Rott M."/>
            <person name="Sacristan S."/>
            <person name="Schmidt S.M."/>
            <person name="Schoen M."/>
            <person name="Skamnioti P."/>
            <person name="Sommer H."/>
            <person name="Stephens A."/>
            <person name="Takahara H."/>
            <person name="Thordal-Christensen H."/>
            <person name="Vigouroux M."/>
            <person name="Wessling R."/>
            <person name="Wicker T."/>
            <person name="Panstruga R."/>
        </authorList>
    </citation>
    <scope>NUCLEOTIDE SEQUENCE [LARGE SCALE GENOMIC DNA]</scope>
    <source>
        <strain evidence="2">DH14</strain>
    </source>
</reference>
<dbReference type="HOGENOM" id="CLU_160811_0_0_1"/>